<dbReference type="Gene3D" id="2.130.10.10">
    <property type="entry name" value="YVTN repeat-like/Quinoprotein amine dehydrogenase"/>
    <property type="match status" value="1"/>
</dbReference>
<dbReference type="PROSITE" id="PS51257">
    <property type="entry name" value="PROKAR_LIPOPROTEIN"/>
    <property type="match status" value="1"/>
</dbReference>
<comment type="caution">
    <text evidence="2">The sequence shown here is derived from an EMBL/GenBank/DDBJ whole genome shotgun (WGS) entry which is preliminary data.</text>
</comment>
<dbReference type="InterPro" id="IPR019606">
    <property type="entry name" value="GerMN"/>
</dbReference>
<dbReference type="Pfam" id="PF10647">
    <property type="entry name" value="Gmad1"/>
    <property type="match status" value="1"/>
</dbReference>
<name>A0ABP3RAM0_9ACTN</name>
<sequence>MSELRRSELCRHFALRVSAAASALAVVAGCAAIPTSGDPQIVKAEGAPAQSDAEVRVIAQGPRPGDSPISIVSGFLEASGTTEEGFATARKFLTPASSTRWNARGITIYDQARFSLGERSGDRVVLSTVAVGRVDDQGVYTAEPGERSVQFTFQLVRTGGDWRIDEPPTGLLVSRQDFEREYLKVDNYFVARPPRTSVLVPDPVYLPRASTSPTARLEALLRGPSRWLDAVAMTAVPTGAALAEPVNVLSGVALVRLTPESLPIEGVQRDLMLAQIVMTLMQDPEVSQVEVRALAEPPLSFGGAGNTVLRRADVVPYLPADQRPPPAPAYFVRDGSAYISGEQMVQGPIATDAELVEIAVSPGGGLLAGVSSDRTTLVTGRADDPKRLVSRAKGTNLRSLSFDGDGNLWVLSGEGGGTVVLRYPPSGPPQRVRVDGFEPRQILRLRVAADGVRLALVLDTVRGTQVYVAQSTEDTDGLEISGPRRMAGQLTGLRSVDWMDSGRLVVLGSLPDGQLQPFEVQLGGPVRALAGTLPGITEVSAAYGQPLMAATKKQIYRLREDGAWLPEGPGTAVTYPG</sequence>
<feature type="domain" description="GerMN" evidence="1">
    <location>
        <begin position="213"/>
        <end position="310"/>
    </location>
</feature>
<dbReference type="SUPFAM" id="SSF63829">
    <property type="entry name" value="Calcium-dependent phosphotriesterase"/>
    <property type="match status" value="1"/>
</dbReference>
<evidence type="ECO:0000313" key="3">
    <source>
        <dbReference type="Proteomes" id="UP001500957"/>
    </source>
</evidence>
<accession>A0ABP3RAM0</accession>
<dbReference type="EMBL" id="BAAAHE010000004">
    <property type="protein sequence ID" value="GAA0605202.1"/>
    <property type="molecule type" value="Genomic_DNA"/>
</dbReference>
<dbReference type="InterPro" id="IPR015943">
    <property type="entry name" value="WD40/YVTN_repeat-like_dom_sf"/>
</dbReference>
<dbReference type="InterPro" id="IPR018910">
    <property type="entry name" value="LpqB_C"/>
</dbReference>
<evidence type="ECO:0000259" key="1">
    <source>
        <dbReference type="SMART" id="SM00909"/>
    </source>
</evidence>
<evidence type="ECO:0000313" key="2">
    <source>
        <dbReference type="EMBL" id="GAA0605202.1"/>
    </source>
</evidence>
<proteinExistence type="predicted"/>
<organism evidence="2 3">
    <name type="scientific">Sporichthya brevicatena</name>
    <dbReference type="NCBI Taxonomy" id="171442"/>
    <lineage>
        <taxon>Bacteria</taxon>
        <taxon>Bacillati</taxon>
        <taxon>Actinomycetota</taxon>
        <taxon>Actinomycetes</taxon>
        <taxon>Sporichthyales</taxon>
        <taxon>Sporichthyaceae</taxon>
        <taxon>Sporichthya</taxon>
    </lineage>
</organism>
<reference evidence="3" key="1">
    <citation type="journal article" date="2019" name="Int. J. Syst. Evol. Microbiol.">
        <title>The Global Catalogue of Microorganisms (GCM) 10K type strain sequencing project: providing services to taxonomists for standard genome sequencing and annotation.</title>
        <authorList>
            <consortium name="The Broad Institute Genomics Platform"/>
            <consortium name="The Broad Institute Genome Sequencing Center for Infectious Disease"/>
            <person name="Wu L."/>
            <person name="Ma J."/>
        </authorList>
    </citation>
    <scope>NUCLEOTIDE SEQUENCE [LARGE SCALE GENOMIC DNA]</scope>
    <source>
        <strain evidence="3">JCM 10671</strain>
    </source>
</reference>
<gene>
    <name evidence="2" type="ORF">GCM10009547_03910</name>
</gene>
<dbReference type="Proteomes" id="UP001500957">
    <property type="component" value="Unassembled WGS sequence"/>
</dbReference>
<keyword evidence="3" id="KW-1185">Reference proteome</keyword>
<dbReference type="RefSeq" id="WP_344601012.1">
    <property type="nucleotide sequence ID" value="NZ_BAAAHE010000004.1"/>
</dbReference>
<dbReference type="Pfam" id="PF25976">
    <property type="entry name" value="LpqB_N"/>
    <property type="match status" value="1"/>
</dbReference>
<protein>
    <submittedName>
        <fullName evidence="2">LpqB family beta-propeller domain-containing protein</fullName>
    </submittedName>
</protein>
<dbReference type="SMART" id="SM00909">
    <property type="entry name" value="Germane"/>
    <property type="match status" value="1"/>
</dbReference>
<dbReference type="Pfam" id="PF10646">
    <property type="entry name" value="Germane"/>
    <property type="match status" value="1"/>
</dbReference>
<dbReference type="InterPro" id="IPR059026">
    <property type="entry name" value="LpqB_N"/>
</dbReference>